<proteinExistence type="predicted"/>
<dbReference type="RefSeq" id="WP_120572446.1">
    <property type="nucleotide sequence ID" value="NZ_CP024087.1"/>
</dbReference>
<dbReference type="AlphaFoldDB" id="A0A386WQP5"/>
<dbReference type="PANTHER" id="PTHR30461:SF23">
    <property type="entry name" value="DNA RECOMBINASE-RELATED"/>
    <property type="match status" value="1"/>
</dbReference>
<reference evidence="2 3" key="1">
    <citation type="submission" date="2017-10" db="EMBL/GenBank/DDBJ databases">
        <title>Integration of genomic and chemical information greatly accelerates assignment of the full stereostructure of myelolactone, a potent inhibitor of myeloma from a marine-derived Micromonospora.</title>
        <authorList>
            <person name="Kim M.C."/>
            <person name="Machado H."/>
            <person name="Jensen P.R."/>
            <person name="Fenical W."/>
        </authorList>
    </citation>
    <scope>NUCLEOTIDE SEQUENCE [LARGE SCALE GENOMIC DNA]</scope>
    <source>
        <strain evidence="2 3">CNY-010</strain>
    </source>
</reference>
<protein>
    <submittedName>
        <fullName evidence="2">Resolvase</fullName>
    </submittedName>
</protein>
<accession>A0A386WQP5</accession>
<dbReference type="InterPro" id="IPR036162">
    <property type="entry name" value="Resolvase-like_N_sf"/>
</dbReference>
<evidence type="ECO:0000259" key="1">
    <source>
        <dbReference type="PROSITE" id="PS51737"/>
    </source>
</evidence>
<organism evidence="2 3">
    <name type="scientific">Micromonospora tulbaghiae</name>
    <dbReference type="NCBI Taxonomy" id="479978"/>
    <lineage>
        <taxon>Bacteria</taxon>
        <taxon>Bacillati</taxon>
        <taxon>Actinomycetota</taxon>
        <taxon>Actinomycetes</taxon>
        <taxon>Micromonosporales</taxon>
        <taxon>Micromonosporaceae</taxon>
        <taxon>Micromonospora</taxon>
    </lineage>
</organism>
<dbReference type="InterPro" id="IPR011109">
    <property type="entry name" value="DNA_bind_recombinase_dom"/>
</dbReference>
<dbReference type="Gene3D" id="3.90.1750.20">
    <property type="entry name" value="Putative Large Serine Recombinase, Chain B, Domain 2"/>
    <property type="match status" value="1"/>
</dbReference>
<sequence>MVRRKARSGNQGRFDSKDALLAGGGQVRALRYQRASQDKKEQGKSVHDQGVLNLAEITKRSWTDAGSFTDNHRSASRRATREREQFELLIEQIRAGKGDVLVVWEISRKERDLAVFVKIRDMCHEVGLYFWLVGGVLYDLRDKNDRMMLGFQAVQAEWMAEAIRDNVMRGIVGAAEAGRPHGKITYGYRRIYDQRTRALLRQEPDDEIRTAVAADGTVTEYSHAQVVRDNFRLIAAGMPLTAREAELNRLGTPASQGGVWRRGILRKQVMNPAYIGKRVLRGEIVGDGIWPALVSEETYWAVVRMLGDPARTTTRPGRAVHLLSYIVRCGVCDGPLSSQRQNRHGWTGQVYSCLHKRHVGVKAPILDEYVQRAVVAWLSRPDVHDILTATAGSDEDVTHARAEAQRLRGELEDWRRLAEDGDVTAIAYARAEKGLLAQIAEHEQRAADAGIPAVLRGRIGDHAVQAWQELDGNIPVKREIIRLVADIKLLPAAYKGDRSPFGRHRLHWNWNFDPHHHPKA</sequence>
<evidence type="ECO:0000313" key="2">
    <source>
        <dbReference type="EMBL" id="AYF30776.1"/>
    </source>
</evidence>
<dbReference type="Pfam" id="PF00239">
    <property type="entry name" value="Resolvase"/>
    <property type="match status" value="1"/>
</dbReference>
<dbReference type="InterPro" id="IPR006119">
    <property type="entry name" value="Resolv_N"/>
</dbReference>
<dbReference type="GO" id="GO:0003677">
    <property type="term" value="F:DNA binding"/>
    <property type="evidence" value="ECO:0007669"/>
    <property type="project" value="InterPro"/>
</dbReference>
<dbReference type="PANTHER" id="PTHR30461">
    <property type="entry name" value="DNA-INVERTASE FROM LAMBDOID PROPHAGE"/>
    <property type="match status" value="1"/>
</dbReference>
<dbReference type="EMBL" id="CP024087">
    <property type="protein sequence ID" value="AYF30776.1"/>
    <property type="molecule type" value="Genomic_DNA"/>
</dbReference>
<gene>
    <name evidence="2" type="ORF">CSH63_25710</name>
</gene>
<dbReference type="InterPro" id="IPR050639">
    <property type="entry name" value="SSR_resolvase"/>
</dbReference>
<dbReference type="CDD" id="cd00338">
    <property type="entry name" value="Ser_Recombinase"/>
    <property type="match status" value="1"/>
</dbReference>
<dbReference type="InterPro" id="IPR038109">
    <property type="entry name" value="DNA_bind_recomb_sf"/>
</dbReference>
<dbReference type="SUPFAM" id="SSF53041">
    <property type="entry name" value="Resolvase-like"/>
    <property type="match status" value="1"/>
</dbReference>
<dbReference type="GO" id="GO:0000150">
    <property type="term" value="F:DNA strand exchange activity"/>
    <property type="evidence" value="ECO:0007669"/>
    <property type="project" value="InterPro"/>
</dbReference>
<feature type="domain" description="Recombinase" evidence="1">
    <location>
        <begin position="204"/>
        <end position="312"/>
    </location>
</feature>
<dbReference type="Pfam" id="PF07508">
    <property type="entry name" value="Recombinase"/>
    <property type="match status" value="1"/>
</dbReference>
<name>A0A386WQP5_9ACTN</name>
<dbReference type="KEGG" id="mtua:CSH63_25710"/>
<dbReference type="Gene3D" id="3.40.50.1390">
    <property type="entry name" value="Resolvase, N-terminal catalytic domain"/>
    <property type="match status" value="1"/>
</dbReference>
<dbReference type="Proteomes" id="UP000267804">
    <property type="component" value="Chromosome"/>
</dbReference>
<dbReference type="SMART" id="SM00857">
    <property type="entry name" value="Resolvase"/>
    <property type="match status" value="1"/>
</dbReference>
<evidence type="ECO:0000313" key="3">
    <source>
        <dbReference type="Proteomes" id="UP000267804"/>
    </source>
</evidence>
<dbReference type="PROSITE" id="PS51737">
    <property type="entry name" value="RECOMBINASE_DNA_BIND"/>
    <property type="match status" value="1"/>
</dbReference>